<dbReference type="EMBL" id="WTFN01000003">
    <property type="protein sequence ID" value="MWK54673.1"/>
    <property type="molecule type" value="Genomic_DNA"/>
</dbReference>
<sequence length="493" mass="55128">MSKKNIRQQQRLANKITHDTDRARKAFLTKDSFENFAARVGLQANSQAGAAHYTFDLVSRNRIQMEAVYRSSWIAGMAVDVVAQDMTRAGIEIASDMPPEDKDRLGQAMERLQIWNQLCDNVKWSRLYGGSIAVMLIDGQKPETPLNLDTIGRGQFKGLLVLDRWLVQPSLENLVTEYGPHLGKPKYYTVVADAQALVNQRIHYTRVIRLEGVQLPYWQRIAENGWGQSVLERLWDRLIAFDSTSAGAAQLVYKAHLRTYKVEKLRELIATGGRAYEALLQQMQLIRAFQSNEGMTLMDTTDEFEAHQYSFSGLSELLLSFGEQLSGALQTPLVRLFGQSPGGLNSSGDSDLRTYYDNVASWQDRDLRIGVTLLLEVLSRSVLGKPLPAGSDFKFVPLWQLSDTEKAEIAAKDTASVIQAYDAQLIRRATALRELRQSSQTTGLWSNITDEEIKEAENDPPPGSENLDDPPDARPNDRPQEAPQSGQDQPGGA</sequence>
<feature type="region of interest" description="Disordered" evidence="1">
    <location>
        <begin position="439"/>
        <end position="493"/>
    </location>
</feature>
<feature type="domain" description="Anti-CBASS protein Acb1-like N-terminal" evidence="2">
    <location>
        <begin position="64"/>
        <end position="417"/>
    </location>
</feature>
<dbReference type="InterPro" id="IPR024459">
    <property type="entry name" value="Acb1-like_N"/>
</dbReference>
<protein>
    <submittedName>
        <fullName evidence="3">DUF1073 domain-containing protein</fullName>
    </submittedName>
</protein>
<dbReference type="AlphaFoldDB" id="A0A7X3H3G3"/>
<feature type="compositionally biased region" description="Basic and acidic residues" evidence="1">
    <location>
        <begin position="471"/>
        <end position="480"/>
    </location>
</feature>
<dbReference type="Pfam" id="PF06381">
    <property type="entry name" value="Phage_portal_3"/>
    <property type="match status" value="1"/>
</dbReference>
<accession>A0A7X3H3G3</accession>
<comment type="caution">
    <text evidence="3">The sequence shown here is derived from an EMBL/GenBank/DDBJ whole genome shotgun (WGS) entry which is preliminary data.</text>
</comment>
<dbReference type="RefSeq" id="WP_160479557.1">
    <property type="nucleotide sequence ID" value="NZ_WTFN01000003.1"/>
</dbReference>
<organism evidence="3 4">
    <name type="scientific">Metapseudomonas otitidis</name>
    <dbReference type="NCBI Taxonomy" id="319939"/>
    <lineage>
        <taxon>Bacteria</taxon>
        <taxon>Pseudomonadati</taxon>
        <taxon>Pseudomonadota</taxon>
        <taxon>Gammaproteobacteria</taxon>
        <taxon>Pseudomonadales</taxon>
        <taxon>Pseudomonadaceae</taxon>
        <taxon>Metapseudomonas</taxon>
    </lineage>
</organism>
<dbReference type="InterPro" id="IPR006445">
    <property type="entry name" value="Phage-assoc_HI1409"/>
</dbReference>
<reference evidence="3 4" key="1">
    <citation type="submission" date="2019-12" db="EMBL/GenBank/DDBJ databases">
        <title>Draft genome sequence of Pseudomonas otitidis recovered from a chicken carcass.</title>
        <authorList>
            <person name="Vieira T.R."/>
            <person name="Oliviera E.F.C."/>
            <person name="Silva N.M.V."/>
            <person name="Sambrano G.E."/>
            <person name="Cibulski S.P."/>
            <person name="Cardoso M.R.I."/>
        </authorList>
    </citation>
    <scope>NUCLEOTIDE SEQUENCE [LARGE SCALE GENOMIC DNA]</scope>
    <source>
        <strain evidence="3 4">25_K</strain>
    </source>
</reference>
<evidence type="ECO:0000256" key="1">
    <source>
        <dbReference type="SAM" id="MobiDB-lite"/>
    </source>
</evidence>
<feature type="compositionally biased region" description="Polar residues" evidence="1">
    <location>
        <begin position="439"/>
        <end position="448"/>
    </location>
</feature>
<evidence type="ECO:0000313" key="4">
    <source>
        <dbReference type="Proteomes" id="UP000461288"/>
    </source>
</evidence>
<name>A0A7X3H3G3_9GAMM</name>
<dbReference type="Proteomes" id="UP000461288">
    <property type="component" value="Unassembled WGS sequence"/>
</dbReference>
<gene>
    <name evidence="3" type="ORF">GO594_01665</name>
</gene>
<feature type="compositionally biased region" description="Polar residues" evidence="1">
    <location>
        <begin position="482"/>
        <end position="493"/>
    </location>
</feature>
<evidence type="ECO:0000259" key="2">
    <source>
        <dbReference type="Pfam" id="PF06381"/>
    </source>
</evidence>
<evidence type="ECO:0000313" key="3">
    <source>
        <dbReference type="EMBL" id="MWK54673.1"/>
    </source>
</evidence>
<dbReference type="NCBIfam" id="TIGR01555">
    <property type="entry name" value="phge_rel_HI1409"/>
    <property type="match status" value="1"/>
</dbReference>
<proteinExistence type="predicted"/>